<dbReference type="KEGG" id="csn:Cyast_1902"/>
<proteinExistence type="predicted"/>
<gene>
    <name evidence="1" type="ordered locus">Cyast_1902</name>
</gene>
<dbReference type="Proteomes" id="UP000010483">
    <property type="component" value="Chromosome"/>
</dbReference>
<evidence type="ECO:0000313" key="2">
    <source>
        <dbReference type="Proteomes" id="UP000010483"/>
    </source>
</evidence>
<name>K9YN19_CYASC</name>
<evidence type="ECO:0000313" key="1">
    <source>
        <dbReference type="EMBL" id="AFZ47857.1"/>
    </source>
</evidence>
<dbReference type="STRING" id="292563.Cyast_1902"/>
<organism evidence="1 2">
    <name type="scientific">Cyanobacterium stanieri (strain ATCC 29140 / PCC 7202)</name>
    <dbReference type="NCBI Taxonomy" id="292563"/>
    <lineage>
        <taxon>Bacteria</taxon>
        <taxon>Bacillati</taxon>
        <taxon>Cyanobacteriota</taxon>
        <taxon>Cyanophyceae</taxon>
        <taxon>Oscillatoriophycideae</taxon>
        <taxon>Chroococcales</taxon>
        <taxon>Geminocystaceae</taxon>
        <taxon>Cyanobacterium</taxon>
    </lineage>
</organism>
<dbReference type="AlphaFoldDB" id="K9YN19"/>
<keyword evidence="2" id="KW-1185">Reference proteome</keyword>
<dbReference type="BioCyc" id="CSTA292563:G1353-1911-MONOMER"/>
<accession>K9YN19</accession>
<protein>
    <submittedName>
        <fullName evidence="1">Uncharacterized protein</fullName>
    </submittedName>
</protein>
<dbReference type="HOGENOM" id="CLU_2116952_0_0_3"/>
<sequence length="123" mass="14837">MGALISLFLITMFSFRPKFNKKNIPPPTPKIKERPKRLVKIPFHFQRNDIVTYSEKDMKRELYKYPGLLKTLGHAYQYEIIYTSKDGRVDYWFCRDLPTTTKLLKYLNEQGWTVDWREKPFVL</sequence>
<dbReference type="EMBL" id="CP003940">
    <property type="protein sequence ID" value="AFZ47857.1"/>
    <property type="molecule type" value="Genomic_DNA"/>
</dbReference>
<reference evidence="2" key="1">
    <citation type="journal article" date="2013" name="Proc. Natl. Acad. Sci. U.S.A.">
        <title>Improving the coverage of the cyanobacterial phylum using diversity-driven genome sequencing.</title>
        <authorList>
            <person name="Shih P.M."/>
            <person name="Wu D."/>
            <person name="Latifi A."/>
            <person name="Axen S.D."/>
            <person name="Fewer D.P."/>
            <person name="Talla E."/>
            <person name="Calteau A."/>
            <person name="Cai F."/>
            <person name="Tandeau de Marsac N."/>
            <person name="Rippka R."/>
            <person name="Herdman M."/>
            <person name="Sivonen K."/>
            <person name="Coursin T."/>
            <person name="Laurent T."/>
            <person name="Goodwin L."/>
            <person name="Nolan M."/>
            <person name="Davenport K.W."/>
            <person name="Han C.S."/>
            <person name="Rubin E.M."/>
            <person name="Eisen J.A."/>
            <person name="Woyke T."/>
            <person name="Gugger M."/>
            <person name="Kerfeld C.A."/>
        </authorList>
    </citation>
    <scope>NUCLEOTIDE SEQUENCE [LARGE SCALE GENOMIC DNA]</scope>
    <source>
        <strain evidence="2">ATCC 29140 / PCC 7202</strain>
    </source>
</reference>